<dbReference type="PANTHER" id="PTHR43356">
    <property type="entry name" value="PHOSPHATE ACETYLTRANSFERASE"/>
    <property type="match status" value="1"/>
</dbReference>
<dbReference type="GO" id="GO:0008959">
    <property type="term" value="F:phosphate acetyltransferase activity"/>
    <property type="evidence" value="ECO:0007669"/>
    <property type="project" value="UniProtKB-EC"/>
</dbReference>
<dbReference type="Gene3D" id="3.40.718.10">
    <property type="entry name" value="Isopropylmalate Dehydrogenase"/>
    <property type="match status" value="1"/>
</dbReference>
<feature type="domain" description="MaoC-like" evidence="5">
    <location>
        <begin position="45"/>
        <end position="139"/>
    </location>
</feature>
<dbReference type="PRINTS" id="PR01483">
    <property type="entry name" value="FASYNTHASE"/>
</dbReference>
<dbReference type="InterPro" id="IPR002539">
    <property type="entry name" value="MaoC-like_dom"/>
</dbReference>
<protein>
    <submittedName>
        <fullName evidence="6">Phosphate acetyltransferase</fullName>
        <ecNumber evidence="6">2.3.1.8</ecNumber>
    </submittedName>
</protein>
<gene>
    <name evidence="6" type="ORF">FHS81_001465</name>
</gene>
<dbReference type="RefSeq" id="WP_183751439.1">
    <property type="nucleotide sequence ID" value="NZ_JACICC010000003.1"/>
</dbReference>
<evidence type="ECO:0000259" key="4">
    <source>
        <dbReference type="Pfam" id="PF01515"/>
    </source>
</evidence>
<evidence type="ECO:0000259" key="5">
    <source>
        <dbReference type="Pfam" id="PF01575"/>
    </source>
</evidence>
<evidence type="ECO:0000256" key="3">
    <source>
        <dbReference type="ARBA" id="ARBA00023315"/>
    </source>
</evidence>
<keyword evidence="1 6" id="KW-0808">Transferase</keyword>
<dbReference type="Gene3D" id="3.10.129.10">
    <property type="entry name" value="Hotdog Thioesterase"/>
    <property type="match status" value="1"/>
</dbReference>
<dbReference type="AlphaFoldDB" id="A0A7W5Z3I9"/>
<dbReference type="NCBIfam" id="NF008852">
    <property type="entry name" value="PRK11890.1"/>
    <property type="match status" value="1"/>
</dbReference>
<evidence type="ECO:0000256" key="2">
    <source>
        <dbReference type="ARBA" id="ARBA00023239"/>
    </source>
</evidence>
<comment type="caution">
    <text evidence="6">The sequence shown here is derived from an EMBL/GenBank/DDBJ whole genome shotgun (WGS) entry which is preliminary data.</text>
</comment>
<dbReference type="PANTHER" id="PTHR43356:SF2">
    <property type="entry name" value="PHOSPHATE ACETYLTRANSFERASE"/>
    <property type="match status" value="1"/>
</dbReference>
<sequence length="487" mass="51332">MSNATSGNASNGYTANGGNDAADDDGLLHNRTFDELQIGETASLTRVVGRDDIDLFATVSGDVNPAHLDSEFAAGGVFGHVVAHGMWTAALISAVLGTKLPGPGTIYLGQDLRFVKAVALGDTITATVTVREKKPGKNIVIIDTECVNQLGEVVLTGAATVIAPTKRVEWPRATLPKVSLRRHDLYESFVDEARQGEALRVAVVHPCSTNSILAAVELFREGFVEPILIGPEHRIRQAADEAGVDLAGIKIESVPHSHAAAARAVELAATLEVASLMKGSLHTDELLSAVLAQGAGLRTERRISHVYVMDVPAYSKPLIVTDAAINIQPTLLQKRDIVQNAIDFLHALGVEEPLVAALAAVETVNEKMPATLDAAALTVMAARRQITGAKVDGPLAFDNAIDMEAARSKEIASPVAGQADILLVPDLEAGNILAKQLLYFADADAAGLVLGARVPIILTSRADSLRTRIASAALAKLFTAGHQLRRS</sequence>
<dbReference type="Proteomes" id="UP000537592">
    <property type="component" value="Unassembled WGS sequence"/>
</dbReference>
<dbReference type="EC" id="2.3.1.8" evidence="6"/>
<dbReference type="GO" id="GO:0006633">
    <property type="term" value="P:fatty acid biosynthetic process"/>
    <property type="evidence" value="ECO:0007669"/>
    <property type="project" value="InterPro"/>
</dbReference>
<dbReference type="InterPro" id="IPR050500">
    <property type="entry name" value="Phos_Acetyltrans/Butyryltrans"/>
</dbReference>
<accession>A0A7W5Z3I9</accession>
<reference evidence="6 7" key="1">
    <citation type="submission" date="2020-08" db="EMBL/GenBank/DDBJ databases">
        <title>Genomic Encyclopedia of Type Strains, Phase IV (KMG-IV): sequencing the most valuable type-strain genomes for metagenomic binning, comparative biology and taxonomic classification.</title>
        <authorList>
            <person name="Goeker M."/>
        </authorList>
    </citation>
    <scope>NUCLEOTIDE SEQUENCE [LARGE SCALE GENOMIC DNA]</scope>
    <source>
        <strain evidence="6 7">DSM 28760</strain>
    </source>
</reference>
<keyword evidence="3 6" id="KW-0012">Acyltransferase</keyword>
<dbReference type="InterPro" id="IPR002505">
    <property type="entry name" value="PTA_PTB"/>
</dbReference>
<dbReference type="SUPFAM" id="SSF54637">
    <property type="entry name" value="Thioesterase/thiol ester dehydrase-isomerase"/>
    <property type="match status" value="1"/>
</dbReference>
<evidence type="ECO:0000313" key="7">
    <source>
        <dbReference type="Proteomes" id="UP000537592"/>
    </source>
</evidence>
<dbReference type="EMBL" id="JACICC010000003">
    <property type="protein sequence ID" value="MBB3809383.1"/>
    <property type="molecule type" value="Genomic_DNA"/>
</dbReference>
<dbReference type="SUPFAM" id="SSF53659">
    <property type="entry name" value="Isocitrate/Isopropylmalate dehydrogenase-like"/>
    <property type="match status" value="1"/>
</dbReference>
<dbReference type="Pfam" id="PF01575">
    <property type="entry name" value="MaoC_dehydratas"/>
    <property type="match status" value="1"/>
</dbReference>
<proteinExistence type="predicted"/>
<name>A0A7W5Z3I9_9HYPH</name>
<dbReference type="InterPro" id="IPR029069">
    <property type="entry name" value="HotDog_dom_sf"/>
</dbReference>
<feature type="domain" description="Phosphate acetyl/butaryl transferase" evidence="4">
    <location>
        <begin position="262"/>
        <end position="475"/>
    </location>
</feature>
<dbReference type="Pfam" id="PF01515">
    <property type="entry name" value="PTA_PTB"/>
    <property type="match status" value="1"/>
</dbReference>
<dbReference type="CDD" id="cd03449">
    <property type="entry name" value="R_hydratase"/>
    <property type="match status" value="1"/>
</dbReference>
<keyword evidence="2" id="KW-0456">Lyase</keyword>
<organism evidence="6 7">
    <name type="scientific">Pseudochelatococcus contaminans</name>
    <dbReference type="NCBI Taxonomy" id="1538103"/>
    <lineage>
        <taxon>Bacteria</taxon>
        <taxon>Pseudomonadati</taxon>
        <taxon>Pseudomonadota</taxon>
        <taxon>Alphaproteobacteria</taxon>
        <taxon>Hyphomicrobiales</taxon>
        <taxon>Chelatococcaceae</taxon>
        <taxon>Pseudochelatococcus</taxon>
    </lineage>
</organism>
<dbReference type="FunFam" id="3.10.129.10:FF:000042">
    <property type="entry name" value="MaoC domain protein dehydratase"/>
    <property type="match status" value="1"/>
</dbReference>
<dbReference type="GO" id="GO:0016836">
    <property type="term" value="F:hydro-lyase activity"/>
    <property type="evidence" value="ECO:0007669"/>
    <property type="project" value="UniProtKB-ARBA"/>
</dbReference>
<keyword evidence="7" id="KW-1185">Reference proteome</keyword>
<evidence type="ECO:0000256" key="1">
    <source>
        <dbReference type="ARBA" id="ARBA00022679"/>
    </source>
</evidence>
<dbReference type="GO" id="GO:0004312">
    <property type="term" value="F:fatty acid synthase activity"/>
    <property type="evidence" value="ECO:0007669"/>
    <property type="project" value="InterPro"/>
</dbReference>
<dbReference type="NCBIfam" id="NF006045">
    <property type="entry name" value="PRK08190.1"/>
    <property type="match status" value="1"/>
</dbReference>
<evidence type="ECO:0000313" key="6">
    <source>
        <dbReference type="EMBL" id="MBB3809383.1"/>
    </source>
</evidence>
<dbReference type="GO" id="GO:0005835">
    <property type="term" value="C:fatty acid synthase complex"/>
    <property type="evidence" value="ECO:0007669"/>
    <property type="project" value="InterPro"/>
</dbReference>
<dbReference type="InterPro" id="IPR003965">
    <property type="entry name" value="Fatty_acid_synthase"/>
</dbReference>